<dbReference type="Gene3D" id="3.40.430.10">
    <property type="entry name" value="Dihydrofolate Reductase, subunit A"/>
    <property type="match status" value="1"/>
</dbReference>
<evidence type="ECO:0000256" key="1">
    <source>
        <dbReference type="ARBA" id="ARBA00005104"/>
    </source>
</evidence>
<name>A0A428VZ50_AMYBA</name>
<evidence type="ECO:0000259" key="4">
    <source>
        <dbReference type="Pfam" id="PF01872"/>
    </source>
</evidence>
<comment type="pathway">
    <text evidence="1">Cofactor biosynthesis; riboflavin biosynthesis.</text>
</comment>
<keyword evidence="2" id="KW-0521">NADP</keyword>
<reference evidence="5 6" key="1">
    <citation type="submission" date="2018-05" db="EMBL/GenBank/DDBJ databases">
        <title>Evolution of GPA BGCs.</title>
        <authorList>
            <person name="Waglechner N."/>
            <person name="Wright G.D."/>
        </authorList>
    </citation>
    <scope>NUCLEOTIDE SEQUENCE [LARGE SCALE GENOMIC DNA]</scope>
    <source>
        <strain evidence="5 6">DSM 5908</strain>
    </source>
</reference>
<comment type="caution">
    <text evidence="5">The sequence shown here is derived from an EMBL/GenBank/DDBJ whole genome shotgun (WGS) entry which is preliminary data.</text>
</comment>
<gene>
    <name evidence="5" type="ORF">DMA12_41715</name>
</gene>
<dbReference type="InterPro" id="IPR050765">
    <property type="entry name" value="Riboflavin_Biosynth_HTPR"/>
</dbReference>
<dbReference type="SUPFAM" id="SSF53597">
    <property type="entry name" value="Dihydrofolate reductase-like"/>
    <property type="match status" value="1"/>
</dbReference>
<evidence type="ECO:0000313" key="5">
    <source>
        <dbReference type="EMBL" id="RSM36097.1"/>
    </source>
</evidence>
<dbReference type="InterPro" id="IPR002734">
    <property type="entry name" value="RibDG_C"/>
</dbReference>
<evidence type="ECO:0000313" key="6">
    <source>
        <dbReference type="Proteomes" id="UP000286716"/>
    </source>
</evidence>
<feature type="domain" description="Bacterial bifunctional deaminase-reductase C-terminal" evidence="4">
    <location>
        <begin position="28"/>
        <end position="242"/>
    </location>
</feature>
<keyword evidence="3" id="KW-0560">Oxidoreductase</keyword>
<dbReference type="Pfam" id="PF01872">
    <property type="entry name" value="RibD_C"/>
    <property type="match status" value="1"/>
</dbReference>
<dbReference type="EMBL" id="QHHU01000092">
    <property type="protein sequence ID" value="RSM36097.1"/>
    <property type="molecule type" value="Genomic_DNA"/>
</dbReference>
<dbReference type="PANTHER" id="PTHR38011">
    <property type="entry name" value="DIHYDROFOLATE REDUCTASE FAMILY PROTEIN (AFU_ORTHOLOGUE AFUA_8G06820)"/>
    <property type="match status" value="1"/>
</dbReference>
<dbReference type="OrthoDB" id="5243299at2"/>
<organism evidence="5 6">
    <name type="scientific">Amycolatopsis balhimycina DSM 5908</name>
    <dbReference type="NCBI Taxonomy" id="1081091"/>
    <lineage>
        <taxon>Bacteria</taxon>
        <taxon>Bacillati</taxon>
        <taxon>Actinomycetota</taxon>
        <taxon>Actinomycetes</taxon>
        <taxon>Pseudonocardiales</taxon>
        <taxon>Pseudonocardiaceae</taxon>
        <taxon>Amycolatopsis</taxon>
    </lineage>
</organism>
<keyword evidence="6" id="KW-1185">Reference proteome</keyword>
<dbReference type="GO" id="GO:0009231">
    <property type="term" value="P:riboflavin biosynthetic process"/>
    <property type="evidence" value="ECO:0007669"/>
    <property type="project" value="InterPro"/>
</dbReference>
<sequence length="252" mass="26439">MIRQVWPSGRDLGDEDLEQLYRYPDGPRWLAVNFVSSTDGAITVEGRSAALSTPADRIVYRLGNDLADVVLVGAGTAMAEGFEGMRPDERTAARRHRFGLAPIAPVAVVTTGRSLPPDAPVITKATVPTLVFTCSAASPALRDAWTANGARVFVVGEAEVSAERVVETLAAEGLARIDCEGGPRLFGSLIEAGVVDEFRLTVAPFLVAGTAGRAAVGGAGDPVVDPTELELASVLTDGASVLLRYLTPRQGR</sequence>
<accession>A0A428VZ50</accession>
<protein>
    <submittedName>
        <fullName evidence="5">Pyrimidine reductase family protein</fullName>
    </submittedName>
</protein>
<evidence type="ECO:0000256" key="2">
    <source>
        <dbReference type="ARBA" id="ARBA00022857"/>
    </source>
</evidence>
<evidence type="ECO:0000256" key="3">
    <source>
        <dbReference type="ARBA" id="ARBA00023002"/>
    </source>
</evidence>
<dbReference type="Proteomes" id="UP000286716">
    <property type="component" value="Unassembled WGS sequence"/>
</dbReference>
<dbReference type="RefSeq" id="WP_020640841.1">
    <property type="nucleotide sequence ID" value="NZ_QHHU01000092.1"/>
</dbReference>
<proteinExistence type="predicted"/>
<dbReference type="PANTHER" id="PTHR38011:SF7">
    <property type="entry name" value="2,5-DIAMINO-6-RIBOSYLAMINO-4(3H)-PYRIMIDINONE 5'-PHOSPHATE REDUCTASE"/>
    <property type="match status" value="1"/>
</dbReference>
<dbReference type="InterPro" id="IPR024072">
    <property type="entry name" value="DHFR-like_dom_sf"/>
</dbReference>
<dbReference type="AlphaFoldDB" id="A0A428VZ50"/>
<dbReference type="GO" id="GO:0008703">
    <property type="term" value="F:5-amino-6-(5-phosphoribosylamino)uracil reductase activity"/>
    <property type="evidence" value="ECO:0007669"/>
    <property type="project" value="InterPro"/>
</dbReference>